<dbReference type="Proteomes" id="UP000176998">
    <property type="component" value="Unassembled WGS sequence"/>
</dbReference>
<name>A0A1G4BNL8_9PEZI</name>
<evidence type="ECO:0000313" key="6">
    <source>
        <dbReference type="Proteomes" id="UP000176998"/>
    </source>
</evidence>
<sequence length="201" mass="22055">MASTQDLPAPILALTKATVRPYHPTDAAALAQAANSDAVARYLRYTFPRPYTLADAESWIALNSGAGGSPVHNWVIACPASGRPMGSIGLVPGKDVYARGYELGYWLGEEFWGKGVMGEVVPAFVRWVFEGMGRGEEEESDREGGRVERVWAGMFAVNKGSQRVLEKSGFVLEGRLRRAVVKEGIVMDELLYSFIREDLNK</sequence>
<comment type="caution">
    <text evidence="5">The sequence shown here is derived from an EMBL/GenBank/DDBJ whole genome shotgun (WGS) entry which is preliminary data.</text>
</comment>
<keyword evidence="1 5" id="KW-0808">Transferase</keyword>
<feature type="domain" description="N-acetyltransferase" evidence="4">
    <location>
        <begin position="17"/>
        <end position="192"/>
    </location>
</feature>
<dbReference type="PANTHER" id="PTHR43792:SF8">
    <property type="entry name" value="[RIBOSOMAL PROTEIN US5]-ALANINE N-ACETYLTRANSFERASE"/>
    <property type="match status" value="1"/>
</dbReference>
<evidence type="ECO:0000256" key="3">
    <source>
        <dbReference type="ARBA" id="ARBA00038502"/>
    </source>
</evidence>
<dbReference type="InterPro" id="IPR016181">
    <property type="entry name" value="Acyl_CoA_acyltransferase"/>
</dbReference>
<keyword evidence="6" id="KW-1185">Reference proteome</keyword>
<dbReference type="Pfam" id="PF13302">
    <property type="entry name" value="Acetyltransf_3"/>
    <property type="match status" value="1"/>
</dbReference>
<dbReference type="EMBL" id="MJBS01000009">
    <property type="protein sequence ID" value="OHF03039.1"/>
    <property type="molecule type" value="Genomic_DNA"/>
</dbReference>
<dbReference type="PANTHER" id="PTHR43792">
    <property type="entry name" value="GNAT FAMILY, PUTATIVE (AFU_ORTHOLOGUE AFUA_3G00765)-RELATED-RELATED"/>
    <property type="match status" value="1"/>
</dbReference>
<evidence type="ECO:0000313" key="5">
    <source>
        <dbReference type="EMBL" id="OHF03039.1"/>
    </source>
</evidence>
<evidence type="ECO:0000256" key="2">
    <source>
        <dbReference type="ARBA" id="ARBA00023315"/>
    </source>
</evidence>
<dbReference type="AlphaFoldDB" id="A0A1G4BNL8"/>
<dbReference type="InterPro" id="IPR051531">
    <property type="entry name" value="N-acetyltransferase"/>
</dbReference>
<comment type="similarity">
    <text evidence="3">Belongs to the acetyltransferase family. RimJ subfamily.</text>
</comment>
<keyword evidence="2" id="KW-0012">Acyltransferase</keyword>
<gene>
    <name evidence="5" type="ORF">CORC01_01797</name>
</gene>
<dbReference type="Gene3D" id="3.40.630.30">
    <property type="match status" value="1"/>
</dbReference>
<organism evidence="5 6">
    <name type="scientific">Colletotrichum orchidophilum</name>
    <dbReference type="NCBI Taxonomy" id="1209926"/>
    <lineage>
        <taxon>Eukaryota</taxon>
        <taxon>Fungi</taxon>
        <taxon>Dikarya</taxon>
        <taxon>Ascomycota</taxon>
        <taxon>Pezizomycotina</taxon>
        <taxon>Sordariomycetes</taxon>
        <taxon>Hypocreomycetidae</taxon>
        <taxon>Glomerellales</taxon>
        <taxon>Glomerellaceae</taxon>
        <taxon>Colletotrichum</taxon>
    </lineage>
</organism>
<proteinExistence type="inferred from homology"/>
<evidence type="ECO:0000256" key="1">
    <source>
        <dbReference type="ARBA" id="ARBA00022679"/>
    </source>
</evidence>
<protein>
    <submittedName>
        <fullName evidence="5">Acetyltransferase</fullName>
    </submittedName>
</protein>
<dbReference type="PROSITE" id="PS51186">
    <property type="entry name" value="GNAT"/>
    <property type="match status" value="1"/>
</dbReference>
<dbReference type="RefSeq" id="XP_022480177.1">
    <property type="nucleotide sequence ID" value="XM_022613451.1"/>
</dbReference>
<accession>A0A1G4BNL8</accession>
<dbReference type="OrthoDB" id="630895at2759"/>
<reference evidence="5 6" key="1">
    <citation type="submission" date="2016-09" db="EMBL/GenBank/DDBJ databases">
        <authorList>
            <person name="Capua I."/>
            <person name="De Benedictis P."/>
            <person name="Joannis T."/>
            <person name="Lombin L.H."/>
            <person name="Cattoli G."/>
        </authorList>
    </citation>
    <scope>NUCLEOTIDE SEQUENCE [LARGE SCALE GENOMIC DNA]</scope>
    <source>
        <strain evidence="5 6">IMI 309357</strain>
    </source>
</reference>
<dbReference type="InterPro" id="IPR000182">
    <property type="entry name" value="GNAT_dom"/>
</dbReference>
<dbReference type="GeneID" id="34554961"/>
<dbReference type="STRING" id="1209926.A0A1G4BNL8"/>
<dbReference type="GO" id="GO:0016747">
    <property type="term" value="F:acyltransferase activity, transferring groups other than amino-acyl groups"/>
    <property type="evidence" value="ECO:0007669"/>
    <property type="project" value="InterPro"/>
</dbReference>
<evidence type="ECO:0000259" key="4">
    <source>
        <dbReference type="PROSITE" id="PS51186"/>
    </source>
</evidence>
<dbReference type="SUPFAM" id="SSF55729">
    <property type="entry name" value="Acyl-CoA N-acyltransferases (Nat)"/>
    <property type="match status" value="1"/>
</dbReference>